<reference evidence="2" key="1">
    <citation type="journal article" date="2021" name="Proc. Natl. Acad. Sci. U.S.A.">
        <title>A Catalog of Tens of Thousands of Viruses from Human Metagenomes Reveals Hidden Associations with Chronic Diseases.</title>
        <authorList>
            <person name="Tisza M.J."/>
            <person name="Buck C.B."/>
        </authorList>
    </citation>
    <scope>NUCLEOTIDE SEQUENCE</scope>
    <source>
        <strain evidence="2">CtepM7</strain>
    </source>
</reference>
<evidence type="ECO:0000313" key="2">
    <source>
        <dbReference type="EMBL" id="DAD91005.1"/>
    </source>
</evidence>
<dbReference type="InterPro" id="IPR046462">
    <property type="entry name" value="TerL_nuclease"/>
</dbReference>
<proteinExistence type="predicted"/>
<protein>
    <submittedName>
        <fullName evidence="2">Large Terminase</fullName>
    </submittedName>
</protein>
<dbReference type="Pfam" id="PF20441">
    <property type="entry name" value="TerL_nuclease"/>
    <property type="match status" value="1"/>
</dbReference>
<dbReference type="GO" id="GO:0004519">
    <property type="term" value="F:endonuclease activity"/>
    <property type="evidence" value="ECO:0007669"/>
    <property type="project" value="InterPro"/>
</dbReference>
<dbReference type="EMBL" id="BK015101">
    <property type="protein sequence ID" value="DAD91005.1"/>
    <property type="molecule type" value="Genomic_DNA"/>
</dbReference>
<accession>A0A8S5N899</accession>
<name>A0A8S5N899_9CAUD</name>
<organism evidence="2">
    <name type="scientific">Siphoviridae sp. ctepM7</name>
    <dbReference type="NCBI Taxonomy" id="2826408"/>
    <lineage>
        <taxon>Viruses</taxon>
        <taxon>Duplodnaviria</taxon>
        <taxon>Heunggongvirae</taxon>
        <taxon>Uroviricota</taxon>
        <taxon>Caudoviricetes</taxon>
    </lineage>
</organism>
<evidence type="ECO:0000259" key="1">
    <source>
        <dbReference type="Pfam" id="PF20441"/>
    </source>
</evidence>
<feature type="domain" description="Terminase large subunit-like endonuclease" evidence="1">
    <location>
        <begin position="298"/>
        <end position="547"/>
    </location>
</feature>
<dbReference type="PANTHER" id="PTHR41287:SF1">
    <property type="entry name" value="PROTEIN YMFN"/>
    <property type="match status" value="1"/>
</dbReference>
<sequence length="602" mass="68961">MTEAALQKTAAYRWKCRWPGKCWRYGQRLALKMRRPNPPMCREAWTMSCELPREVLNYLEAVEADKPRACREQHALAAHIRQCFAAEDLRVDTEQLRHYLGLARYFPYKRLFPWQEFLTALWNCTYTAEGRPRWKTLFCMVGRGAGKDGYIAFDSMCSVSPYNPVGHYNVDICANNEEQAMTPVLDLVAALESPAHEGKLKRYYYHTKELAQGRANKGVIKGRTNNPKGRDGMRSGKVIFNEVHQFENYANIKVFVTGQGKVAQPRVGIFTSNGEVNDGPLDDYLARGRRILFENEPDNGFLPFICCLETREQVHDPDNWYMANPSLYFLPDLKQETADEYRDWVEHPEQNGDFLTKRMGLRAGYQEISVTDYEKILKTNRPLPDMQGWTCTVGLDYAELSDWAGVNLHFRRGADRYDINHAWVCRQSKTLPRVKAPWQTWAEEGHLTVVDDVSISPDLIAAYIQSAAQKYNIKALAMDHYRWTLVAESMRAIGFDAADKSRVKLVRPSDIMQVEPVIQECFDRELFCWGNNPCLRWAVNNTKRVRSSRKLGVDTGNFIYAKIEAKSRKTDPFMALAASMTIEPLLGTGTPLAAPMMGAIRL</sequence>
<dbReference type="InterPro" id="IPR005021">
    <property type="entry name" value="Terminase_largesu-like"/>
</dbReference>
<dbReference type="PANTHER" id="PTHR41287">
    <property type="match status" value="1"/>
</dbReference>